<reference evidence="1" key="1">
    <citation type="submission" date="2014-12" db="EMBL/GenBank/DDBJ databases">
        <title>Insight into the proteome of Arion vulgaris.</title>
        <authorList>
            <person name="Aradska J."/>
            <person name="Bulat T."/>
            <person name="Smidak R."/>
            <person name="Sarate P."/>
            <person name="Gangsoo J."/>
            <person name="Sialana F."/>
            <person name="Bilban M."/>
            <person name="Lubec G."/>
        </authorList>
    </citation>
    <scope>NUCLEOTIDE SEQUENCE</scope>
    <source>
        <tissue evidence="1">Skin</tissue>
    </source>
</reference>
<evidence type="ECO:0000313" key="1">
    <source>
        <dbReference type="EMBL" id="CEK64806.1"/>
    </source>
</evidence>
<protein>
    <submittedName>
        <fullName evidence="1">Uncharacterized protein</fullName>
    </submittedName>
</protein>
<accession>A0A0B6ZA28</accession>
<organism evidence="1">
    <name type="scientific">Arion vulgaris</name>
    <dbReference type="NCBI Taxonomy" id="1028688"/>
    <lineage>
        <taxon>Eukaryota</taxon>
        <taxon>Metazoa</taxon>
        <taxon>Spiralia</taxon>
        <taxon>Lophotrochozoa</taxon>
        <taxon>Mollusca</taxon>
        <taxon>Gastropoda</taxon>
        <taxon>Heterobranchia</taxon>
        <taxon>Euthyneura</taxon>
        <taxon>Panpulmonata</taxon>
        <taxon>Eupulmonata</taxon>
        <taxon>Stylommatophora</taxon>
        <taxon>Helicina</taxon>
        <taxon>Arionoidea</taxon>
        <taxon>Arionidae</taxon>
        <taxon>Arion</taxon>
    </lineage>
</organism>
<gene>
    <name evidence="1" type="primary">ORF52994</name>
</gene>
<proteinExistence type="predicted"/>
<name>A0A0B6ZA28_9EUPU</name>
<dbReference type="EMBL" id="HACG01017941">
    <property type="protein sequence ID" value="CEK64806.1"/>
    <property type="molecule type" value="Transcribed_RNA"/>
</dbReference>
<dbReference type="AlphaFoldDB" id="A0A0B6ZA28"/>
<feature type="non-terminal residue" evidence="1">
    <location>
        <position position="1"/>
    </location>
</feature>
<sequence>TDIPSQSDEQSATGSMIELIKPANGHIQITDQATTKNDLTNEAFSPEITSIRL</sequence>